<dbReference type="Gene3D" id="3.10.620.30">
    <property type="match status" value="1"/>
</dbReference>
<comment type="caution">
    <text evidence="3">The sequence shown here is derived from an EMBL/GenBank/DDBJ whole genome shotgun (WGS) entry which is preliminary data.</text>
</comment>
<dbReference type="SUPFAM" id="SSF54001">
    <property type="entry name" value="Cysteine proteinases"/>
    <property type="match status" value="1"/>
</dbReference>
<protein>
    <recommendedName>
        <fullName evidence="2">Transglutaminase-like domain-containing protein</fullName>
    </recommendedName>
</protein>
<proteinExistence type="predicted"/>
<dbReference type="InterPro" id="IPR038765">
    <property type="entry name" value="Papain-like_cys_pep_sf"/>
</dbReference>
<dbReference type="Proteomes" id="UP000480303">
    <property type="component" value="Unassembled WGS sequence"/>
</dbReference>
<dbReference type="AlphaFoldDB" id="A0A6A0BD49"/>
<evidence type="ECO:0000313" key="4">
    <source>
        <dbReference type="Proteomes" id="UP000480303"/>
    </source>
</evidence>
<dbReference type="Pfam" id="PF01841">
    <property type="entry name" value="Transglut_core"/>
    <property type="match status" value="1"/>
</dbReference>
<dbReference type="PROSITE" id="PS51257">
    <property type="entry name" value="PROKAR_LIPOPROTEIN"/>
    <property type="match status" value="1"/>
</dbReference>
<keyword evidence="1" id="KW-0732">Signal</keyword>
<reference evidence="3 4" key="1">
    <citation type="submission" date="2020-02" db="EMBL/GenBank/DDBJ databases">
        <title>Draft genome sequence of Lactococcus sp. Hs30E4-3.</title>
        <authorList>
            <person name="Noda S."/>
            <person name="Yuki M."/>
            <person name="Ohkuma M."/>
        </authorList>
    </citation>
    <scope>NUCLEOTIDE SEQUENCE [LARGE SCALE GENOMIC DNA]</scope>
    <source>
        <strain evidence="3 4">Hs30E4-3</strain>
    </source>
</reference>
<dbReference type="GO" id="GO:0005737">
    <property type="term" value="C:cytoplasm"/>
    <property type="evidence" value="ECO:0007669"/>
    <property type="project" value="TreeGrafter"/>
</dbReference>
<dbReference type="PANTHER" id="PTHR46333">
    <property type="entry name" value="CYTOKINESIS PROTEIN 3"/>
    <property type="match status" value="1"/>
</dbReference>
<keyword evidence="4" id="KW-1185">Reference proteome</keyword>
<dbReference type="InterPro" id="IPR002931">
    <property type="entry name" value="Transglutaminase-like"/>
</dbReference>
<evidence type="ECO:0000313" key="3">
    <source>
        <dbReference type="EMBL" id="GFH43332.1"/>
    </source>
</evidence>
<name>A0A6A0BD49_9LACT</name>
<dbReference type="EMBL" id="BLLI01000077">
    <property type="protein sequence ID" value="GFH43332.1"/>
    <property type="molecule type" value="Genomic_DNA"/>
</dbReference>
<feature type="domain" description="Transglutaminase-like" evidence="2">
    <location>
        <begin position="175"/>
        <end position="233"/>
    </location>
</feature>
<dbReference type="SMART" id="SM00460">
    <property type="entry name" value="TGc"/>
    <property type="match status" value="1"/>
</dbReference>
<sequence length="370" mass="41703">MKALSMLCLVAVMGTLFGCSRVEVNNETKVSLFEPRAVGGIDDTLYNAILDREDFCDLSEFQLTEAEFTDGYDLWKIIDDNPAIDYLTNYRWHSTNGIITKVTLEYKNIPADYRTRLEQAVGAAIDSIKKQLQDDYLQSELVCAISDYIVVNCQYAYKADGVTPDNESGSLAYSALVQNRAICDGYASAFSLIASQFEFEVKKISGKSGPNNGSHAWNMVKVDGIWYHVDTTWNDPTPDRPMQAGHDYLLLSDKAIASQRNGSQQYHASWDVNAPIANDTHYDDAFWIFEDEPISFNTLHFDEWERTIAQTTFEDIITTAVESNEDANVARFGYSKDELAAEIKKLYPNIGYTYTMNANDVVIKVGSWKK</sequence>
<accession>A0A6A0BD49</accession>
<feature type="chain" id="PRO_5039408657" description="Transglutaminase-like domain-containing protein" evidence="1">
    <location>
        <begin position="19"/>
        <end position="370"/>
    </location>
</feature>
<gene>
    <name evidence="3" type="ORF">Hs30E_18830</name>
</gene>
<evidence type="ECO:0000256" key="1">
    <source>
        <dbReference type="SAM" id="SignalP"/>
    </source>
</evidence>
<organism evidence="3 4">
    <name type="scientific">Pseudolactococcus hodotermopsidis</name>
    <dbReference type="NCBI Taxonomy" id="2709157"/>
    <lineage>
        <taxon>Bacteria</taxon>
        <taxon>Bacillati</taxon>
        <taxon>Bacillota</taxon>
        <taxon>Bacilli</taxon>
        <taxon>Lactobacillales</taxon>
        <taxon>Streptococcaceae</taxon>
        <taxon>Pseudolactococcus</taxon>
    </lineage>
</organism>
<dbReference type="InterPro" id="IPR052557">
    <property type="entry name" value="CAP/Cytokinesis_protein"/>
</dbReference>
<feature type="signal peptide" evidence="1">
    <location>
        <begin position="1"/>
        <end position="18"/>
    </location>
</feature>
<evidence type="ECO:0000259" key="2">
    <source>
        <dbReference type="SMART" id="SM00460"/>
    </source>
</evidence>
<dbReference type="PANTHER" id="PTHR46333:SF2">
    <property type="entry name" value="CYTOKINESIS PROTEIN 3"/>
    <property type="match status" value="1"/>
</dbReference>